<dbReference type="InterPro" id="IPR000326">
    <property type="entry name" value="PAP2/HPO"/>
</dbReference>
<feature type="domain" description="Phosphatidic acid phosphatase type 2/haloperoxidase" evidence="7">
    <location>
        <begin position="123"/>
        <end position="265"/>
    </location>
</feature>
<evidence type="ECO:0000256" key="2">
    <source>
        <dbReference type="ARBA" id="ARBA00008816"/>
    </source>
</evidence>
<dbReference type="InterPro" id="IPR036938">
    <property type="entry name" value="PAP2/HPO_sf"/>
</dbReference>
<dbReference type="OrthoDB" id="10030083at2759"/>
<feature type="transmembrane region" description="Helical" evidence="6">
    <location>
        <begin position="246"/>
        <end position="265"/>
    </location>
</feature>
<proteinExistence type="inferred from homology"/>
<dbReference type="PANTHER" id="PTHR10165:SF35">
    <property type="entry name" value="RE23632P"/>
    <property type="match status" value="1"/>
</dbReference>
<evidence type="ECO:0000256" key="4">
    <source>
        <dbReference type="ARBA" id="ARBA00022989"/>
    </source>
</evidence>
<dbReference type="SUPFAM" id="SSF48317">
    <property type="entry name" value="Acid phosphatase/Vanadium-dependent haloperoxidase"/>
    <property type="match status" value="1"/>
</dbReference>
<keyword evidence="3 6" id="KW-0812">Transmembrane</keyword>
<dbReference type="EMBL" id="CAKXYY010000012">
    <property type="protein sequence ID" value="CAH2353775.1"/>
    <property type="molecule type" value="Genomic_DNA"/>
</dbReference>
<name>A0A9P0QSG5_9ASCO</name>
<protein>
    <submittedName>
        <fullName evidence="8">Diacylglycerol pyrophosphate phosphatase 1</fullName>
    </submittedName>
</protein>
<evidence type="ECO:0000259" key="7">
    <source>
        <dbReference type="SMART" id="SM00014"/>
    </source>
</evidence>
<evidence type="ECO:0000256" key="5">
    <source>
        <dbReference type="ARBA" id="ARBA00023136"/>
    </source>
</evidence>
<dbReference type="GO" id="GO:0046839">
    <property type="term" value="P:phospholipid dephosphorylation"/>
    <property type="evidence" value="ECO:0007669"/>
    <property type="project" value="TreeGrafter"/>
</dbReference>
<dbReference type="GO" id="GO:0006644">
    <property type="term" value="P:phospholipid metabolic process"/>
    <property type="evidence" value="ECO:0007669"/>
    <property type="project" value="InterPro"/>
</dbReference>
<comment type="similarity">
    <text evidence="2">Belongs to the PA-phosphatase related phosphoesterase family.</text>
</comment>
<dbReference type="CDD" id="cd03390">
    <property type="entry name" value="PAP2_containing_1_like"/>
    <property type="match status" value="1"/>
</dbReference>
<keyword evidence="4 6" id="KW-1133">Transmembrane helix</keyword>
<accession>A0A9P0QSG5</accession>
<feature type="transmembrane region" description="Helical" evidence="6">
    <location>
        <begin position="89"/>
        <end position="109"/>
    </location>
</feature>
<organism evidence="8 9">
    <name type="scientific">[Candida] railenensis</name>
    <dbReference type="NCBI Taxonomy" id="45579"/>
    <lineage>
        <taxon>Eukaryota</taxon>
        <taxon>Fungi</taxon>
        <taxon>Dikarya</taxon>
        <taxon>Ascomycota</taxon>
        <taxon>Saccharomycotina</taxon>
        <taxon>Pichiomycetes</taxon>
        <taxon>Debaryomycetaceae</taxon>
        <taxon>Kurtzmaniella</taxon>
    </lineage>
</organism>
<dbReference type="Proteomes" id="UP000837801">
    <property type="component" value="Unassembled WGS sequence"/>
</dbReference>
<dbReference type="PANTHER" id="PTHR10165">
    <property type="entry name" value="LIPID PHOSPHATE PHOSPHATASE"/>
    <property type="match status" value="1"/>
</dbReference>
<dbReference type="Gene3D" id="1.20.144.10">
    <property type="entry name" value="Phosphatidic acid phosphatase type 2/haloperoxidase"/>
    <property type="match status" value="1"/>
</dbReference>
<comment type="caution">
    <text evidence="8">The sequence shown here is derived from an EMBL/GenBank/DDBJ whole genome shotgun (WGS) entry which is preliminary data.</text>
</comment>
<dbReference type="AlphaFoldDB" id="A0A9P0QSG5"/>
<dbReference type="InterPro" id="IPR043216">
    <property type="entry name" value="PAP-like"/>
</dbReference>
<gene>
    <name evidence="8" type="ORF">CLIB1423_12S02652</name>
</gene>
<dbReference type="FunFam" id="1.20.144.10:FF:000017">
    <property type="entry name" value="Diacylglycerol pyrophosphate phosphatase 1"/>
    <property type="match status" value="1"/>
</dbReference>
<feature type="transmembrane region" description="Helical" evidence="6">
    <location>
        <begin position="37"/>
        <end position="56"/>
    </location>
</feature>
<keyword evidence="5 6" id="KW-0472">Membrane</keyword>
<dbReference type="SMART" id="SM00014">
    <property type="entry name" value="acidPPc"/>
    <property type="match status" value="1"/>
</dbReference>
<evidence type="ECO:0000256" key="3">
    <source>
        <dbReference type="ARBA" id="ARBA00022692"/>
    </source>
</evidence>
<evidence type="ECO:0000256" key="1">
    <source>
        <dbReference type="ARBA" id="ARBA00004141"/>
    </source>
</evidence>
<comment type="subcellular location">
    <subcellularLocation>
        <location evidence="1">Membrane</location>
        <topology evidence="1">Multi-pass membrane protein</topology>
    </subcellularLocation>
</comment>
<evidence type="ECO:0000313" key="9">
    <source>
        <dbReference type="Proteomes" id="UP000837801"/>
    </source>
</evidence>
<dbReference type="GO" id="GO:0016020">
    <property type="term" value="C:membrane"/>
    <property type="evidence" value="ECO:0007669"/>
    <property type="project" value="UniProtKB-SubCell"/>
</dbReference>
<keyword evidence="9" id="KW-1185">Reference proteome</keyword>
<feature type="transmembrane region" description="Helical" evidence="6">
    <location>
        <begin position="218"/>
        <end position="237"/>
    </location>
</feature>
<sequence>MALQDRLYDFVNFFHVEGRINRYTLGLDKYPRFSFFLQWRIADLLFLLVLFISFFATNKLQPFQRQFNINDLTISHPFAEHERVTDSQLFFYASWVPISVVGVIGLLITKPKNKIYFTYISLIGLCISILLTSSVTNILKNSIGRLRPDFLARCIPKKGTPIDVMVFAKDVCTTTNTSLLLDGFRTTPSGHSSLSFAGLGYLSLWLSGQFVVANHSVGSWRSVVSAIPAFGAALIALSRTEDYRHHFIDVLIGSVLGILISWWSYRRYFPSITDEKSYVPYLIQDGEREDEENHFYDRLERQQGQQEDV</sequence>
<dbReference type="Pfam" id="PF01569">
    <property type="entry name" value="PAP2"/>
    <property type="match status" value="1"/>
</dbReference>
<reference evidence="8" key="1">
    <citation type="submission" date="2022-03" db="EMBL/GenBank/DDBJ databases">
        <authorList>
            <person name="Legras J.-L."/>
            <person name="Devillers H."/>
            <person name="Grondin C."/>
        </authorList>
    </citation>
    <scope>NUCLEOTIDE SEQUENCE</scope>
    <source>
        <strain evidence="8">CLIB 1423</strain>
    </source>
</reference>
<evidence type="ECO:0000313" key="8">
    <source>
        <dbReference type="EMBL" id="CAH2353775.1"/>
    </source>
</evidence>
<dbReference type="GO" id="GO:0008195">
    <property type="term" value="F:phosphatidate phosphatase activity"/>
    <property type="evidence" value="ECO:0007669"/>
    <property type="project" value="TreeGrafter"/>
</dbReference>
<evidence type="ECO:0000256" key="6">
    <source>
        <dbReference type="SAM" id="Phobius"/>
    </source>
</evidence>
<feature type="transmembrane region" description="Helical" evidence="6">
    <location>
        <begin position="115"/>
        <end position="139"/>
    </location>
</feature>